<dbReference type="InterPro" id="IPR011545">
    <property type="entry name" value="DEAD/DEAH_box_helicase_dom"/>
</dbReference>
<feature type="compositionally biased region" description="Low complexity" evidence="6">
    <location>
        <begin position="570"/>
        <end position="584"/>
    </location>
</feature>
<keyword evidence="2" id="KW-0547">Nucleotide-binding</keyword>
<comment type="similarity">
    <text evidence="1">Belongs to the helicase family. RecQ subfamily.</text>
</comment>
<dbReference type="GO" id="GO:0003676">
    <property type="term" value="F:nucleic acid binding"/>
    <property type="evidence" value="ECO:0007669"/>
    <property type="project" value="InterPro"/>
</dbReference>
<evidence type="ECO:0000259" key="7">
    <source>
        <dbReference type="PROSITE" id="PS51192"/>
    </source>
</evidence>
<evidence type="ECO:0000313" key="10">
    <source>
        <dbReference type="Proteomes" id="UP001215598"/>
    </source>
</evidence>
<feature type="region of interest" description="Disordered" evidence="6">
    <location>
        <begin position="562"/>
        <end position="598"/>
    </location>
</feature>
<keyword evidence="9" id="KW-0378">Hydrolase</keyword>
<evidence type="ECO:0000256" key="1">
    <source>
        <dbReference type="ARBA" id="ARBA00005446"/>
    </source>
</evidence>
<dbReference type="SUPFAM" id="SSF52540">
    <property type="entry name" value="P-loop containing nucleoside triphosphate hydrolases"/>
    <property type="match status" value="1"/>
</dbReference>
<dbReference type="GO" id="GO:0005694">
    <property type="term" value="C:chromosome"/>
    <property type="evidence" value="ECO:0007669"/>
    <property type="project" value="TreeGrafter"/>
</dbReference>
<evidence type="ECO:0000313" key="9">
    <source>
        <dbReference type="EMBL" id="KAJ7704167.1"/>
    </source>
</evidence>
<dbReference type="InterPro" id="IPR001650">
    <property type="entry name" value="Helicase_C-like"/>
</dbReference>
<organism evidence="9 10">
    <name type="scientific">Mycena metata</name>
    <dbReference type="NCBI Taxonomy" id="1033252"/>
    <lineage>
        <taxon>Eukaryota</taxon>
        <taxon>Fungi</taxon>
        <taxon>Dikarya</taxon>
        <taxon>Basidiomycota</taxon>
        <taxon>Agaricomycotina</taxon>
        <taxon>Agaricomycetes</taxon>
        <taxon>Agaricomycetidae</taxon>
        <taxon>Agaricales</taxon>
        <taxon>Marasmiineae</taxon>
        <taxon>Mycenaceae</taxon>
        <taxon>Mycena</taxon>
    </lineage>
</organism>
<dbReference type="Proteomes" id="UP001215598">
    <property type="component" value="Unassembled WGS sequence"/>
</dbReference>
<accession>A0AAD7GSC0</accession>
<dbReference type="GO" id="GO:0005524">
    <property type="term" value="F:ATP binding"/>
    <property type="evidence" value="ECO:0007669"/>
    <property type="project" value="UniProtKB-KW"/>
</dbReference>
<dbReference type="EMBL" id="JARKIB010000492">
    <property type="protein sequence ID" value="KAJ7704167.1"/>
    <property type="molecule type" value="Genomic_DNA"/>
</dbReference>
<dbReference type="PANTHER" id="PTHR13710:SF120">
    <property type="entry name" value="BIFUNCTIONAL 3'-5' EXONUCLEASE_ATP-DEPENDENT HELICASE WRN"/>
    <property type="match status" value="1"/>
</dbReference>
<reference evidence="9" key="1">
    <citation type="submission" date="2023-03" db="EMBL/GenBank/DDBJ databases">
        <title>Massive genome expansion in bonnet fungi (Mycena s.s.) driven by repeated elements and novel gene families across ecological guilds.</title>
        <authorList>
            <consortium name="Lawrence Berkeley National Laboratory"/>
            <person name="Harder C.B."/>
            <person name="Miyauchi S."/>
            <person name="Viragh M."/>
            <person name="Kuo A."/>
            <person name="Thoen E."/>
            <person name="Andreopoulos B."/>
            <person name="Lu D."/>
            <person name="Skrede I."/>
            <person name="Drula E."/>
            <person name="Henrissat B."/>
            <person name="Morin E."/>
            <person name="Kohler A."/>
            <person name="Barry K."/>
            <person name="LaButti K."/>
            <person name="Morin E."/>
            <person name="Salamov A."/>
            <person name="Lipzen A."/>
            <person name="Mereny Z."/>
            <person name="Hegedus B."/>
            <person name="Baldrian P."/>
            <person name="Stursova M."/>
            <person name="Weitz H."/>
            <person name="Taylor A."/>
            <person name="Grigoriev I.V."/>
            <person name="Nagy L.G."/>
            <person name="Martin F."/>
            <person name="Kauserud H."/>
        </authorList>
    </citation>
    <scope>NUCLEOTIDE SEQUENCE</scope>
    <source>
        <strain evidence="9">CBHHK182m</strain>
    </source>
</reference>
<dbReference type="InterPro" id="IPR027417">
    <property type="entry name" value="P-loop_NTPase"/>
</dbReference>
<sequence>MSSNTTAIPQPPQTPRRRPFSPVAPRSPGTPRRRNPPASTRLQGIKKWKHTFKDTQKMVMDRLKLTYTPDDWQIHLIIRILRGYDSIFLAGTGYGKSLIFEAVAALGGGKKVTIIICPLKALEADQVKQATEKGLSATLINEDNTNDPTVWKKVEKSAQLVYISPEMALSDRFGKLWMAPKFRGRVNALIVDEAHCIDEWGEEFRPMYRQLHRLRSFTGQEVPFVACTATCATNTFNIIWSSLGFGHRPFWGLDAGSDRANLFFQTRPLTNIQEPILDILNLLPPDLDDKSERSSIPKILSYHGSVAGTGKGKAAWRRALPAHLRDCVVSYSSEISEAAKKDIWEGFLSGRYRILCATDAAGMGCNVPDVDYSIVFECPRSLAVLVQRWGRAGRSRKGIGTCLFFVQKWAYRPTPPEVGLAVQRVKGKDKVAMEPQSHTTSRAKLEPNLEAFINSAAKRTRDLGSGTLIIIPCSHVFVSNLFRPDTGLDVYTGLTDPIASKSGPVSRSSAHELSWTILDLKRHPPPERCCNHCNPEFLQWCPPTTSRDPRILMYASEFIHSLPPPPSRPTSPASDISDSASVASQNSANFEPVKGKQNVSKEDKAALRDLLVNWRKDRHFRIGNSPYIPCEVLLPPKQLEKLVASAGTFLKHPLVEPKHVQKAVPWDMAPDSDVAEVCDVISRWRLTLDIRRTPQSARRPRASHCSPLQSARTRERERQSSSSPLQPFGPPYPAVFNAGVVHAVHALRRLLFCYPRLPNIYPAAPSFDSR</sequence>
<dbReference type="PROSITE" id="PS51194">
    <property type="entry name" value="HELICASE_CTER"/>
    <property type="match status" value="1"/>
</dbReference>
<dbReference type="GO" id="GO:0043138">
    <property type="term" value="F:3'-5' DNA helicase activity"/>
    <property type="evidence" value="ECO:0007669"/>
    <property type="project" value="UniProtKB-EC"/>
</dbReference>
<keyword evidence="10" id="KW-1185">Reference proteome</keyword>
<keyword evidence="3" id="KW-0067">ATP-binding</keyword>
<comment type="catalytic activity">
    <reaction evidence="4">
        <text>Couples ATP hydrolysis with the unwinding of duplex DNA by translocating in the 3'-5' direction.</text>
        <dbReference type="EC" id="5.6.2.4"/>
    </reaction>
</comment>
<dbReference type="GO" id="GO:0000724">
    <property type="term" value="P:double-strand break repair via homologous recombination"/>
    <property type="evidence" value="ECO:0007669"/>
    <property type="project" value="TreeGrafter"/>
</dbReference>
<proteinExistence type="inferred from homology"/>
<evidence type="ECO:0000256" key="4">
    <source>
        <dbReference type="ARBA" id="ARBA00034617"/>
    </source>
</evidence>
<dbReference type="Pfam" id="PF00271">
    <property type="entry name" value="Helicase_C"/>
    <property type="match status" value="1"/>
</dbReference>
<dbReference type="Gene3D" id="3.40.50.300">
    <property type="entry name" value="P-loop containing nucleotide triphosphate hydrolases"/>
    <property type="match status" value="2"/>
</dbReference>
<gene>
    <name evidence="9" type="ORF">B0H16DRAFT_1902147</name>
</gene>
<evidence type="ECO:0000256" key="2">
    <source>
        <dbReference type="ARBA" id="ARBA00022741"/>
    </source>
</evidence>
<evidence type="ECO:0000256" key="5">
    <source>
        <dbReference type="ARBA" id="ARBA00034808"/>
    </source>
</evidence>
<dbReference type="EC" id="5.6.2.4" evidence="5"/>
<dbReference type="CDD" id="cd18785">
    <property type="entry name" value="SF2_C"/>
    <property type="match status" value="1"/>
</dbReference>
<feature type="domain" description="Helicase ATP-binding" evidence="7">
    <location>
        <begin position="77"/>
        <end position="249"/>
    </location>
</feature>
<evidence type="ECO:0000256" key="6">
    <source>
        <dbReference type="SAM" id="MobiDB-lite"/>
    </source>
</evidence>
<comment type="caution">
    <text evidence="9">The sequence shown here is derived from an EMBL/GenBank/DDBJ whole genome shotgun (WGS) entry which is preliminary data.</text>
</comment>
<dbReference type="GO" id="GO:0009378">
    <property type="term" value="F:four-way junction helicase activity"/>
    <property type="evidence" value="ECO:0007669"/>
    <property type="project" value="TreeGrafter"/>
</dbReference>
<protein>
    <recommendedName>
        <fullName evidence="5">DNA 3'-5' helicase</fullName>
        <ecNumber evidence="5">5.6.2.4</ecNumber>
    </recommendedName>
</protein>
<feature type="region of interest" description="Disordered" evidence="6">
    <location>
        <begin position="1"/>
        <end position="40"/>
    </location>
</feature>
<dbReference type="Pfam" id="PF00270">
    <property type="entry name" value="DEAD"/>
    <property type="match status" value="1"/>
</dbReference>
<dbReference type="GO" id="GO:0016787">
    <property type="term" value="F:hydrolase activity"/>
    <property type="evidence" value="ECO:0007669"/>
    <property type="project" value="UniProtKB-KW"/>
</dbReference>
<dbReference type="InterPro" id="IPR014001">
    <property type="entry name" value="Helicase_ATP-bd"/>
</dbReference>
<dbReference type="SMART" id="SM00487">
    <property type="entry name" value="DEXDc"/>
    <property type="match status" value="1"/>
</dbReference>
<dbReference type="AlphaFoldDB" id="A0AAD7GSC0"/>
<name>A0AAD7GSC0_9AGAR</name>
<dbReference type="SMART" id="SM00490">
    <property type="entry name" value="HELICc"/>
    <property type="match status" value="1"/>
</dbReference>
<feature type="region of interest" description="Disordered" evidence="6">
    <location>
        <begin position="695"/>
        <end position="726"/>
    </location>
</feature>
<dbReference type="PROSITE" id="PS51192">
    <property type="entry name" value="HELICASE_ATP_BIND_1"/>
    <property type="match status" value="1"/>
</dbReference>
<dbReference type="PANTHER" id="PTHR13710">
    <property type="entry name" value="DNA HELICASE RECQ FAMILY MEMBER"/>
    <property type="match status" value="1"/>
</dbReference>
<evidence type="ECO:0000256" key="3">
    <source>
        <dbReference type="ARBA" id="ARBA00022840"/>
    </source>
</evidence>
<evidence type="ECO:0000259" key="8">
    <source>
        <dbReference type="PROSITE" id="PS51194"/>
    </source>
</evidence>
<dbReference type="GO" id="GO:0005737">
    <property type="term" value="C:cytoplasm"/>
    <property type="evidence" value="ECO:0007669"/>
    <property type="project" value="TreeGrafter"/>
</dbReference>
<feature type="domain" description="Helicase C-terminal" evidence="8">
    <location>
        <begin position="275"/>
        <end position="453"/>
    </location>
</feature>
<dbReference type="GO" id="GO:0005634">
    <property type="term" value="C:nucleus"/>
    <property type="evidence" value="ECO:0007669"/>
    <property type="project" value="TreeGrafter"/>
</dbReference>